<gene>
    <name evidence="1" type="ORF">LCGC14_2790480</name>
</gene>
<dbReference type="AlphaFoldDB" id="A0A0F8YQP8"/>
<proteinExistence type="predicted"/>
<name>A0A0F8YQP8_9ZZZZ</name>
<dbReference type="EMBL" id="LAZR01052088">
    <property type="protein sequence ID" value="KKK83727.1"/>
    <property type="molecule type" value="Genomic_DNA"/>
</dbReference>
<sequence>MIGISTLTQNTSGAITFDATEKKTSIRNATARVSRSATLDGGAVINHLGFSHGDRTLQIYAKLSETDADALWAIFILGVMVNVATDEGMYRGAIEALNIDTTPIKMTIIIKESLT</sequence>
<organism evidence="1">
    <name type="scientific">marine sediment metagenome</name>
    <dbReference type="NCBI Taxonomy" id="412755"/>
    <lineage>
        <taxon>unclassified sequences</taxon>
        <taxon>metagenomes</taxon>
        <taxon>ecological metagenomes</taxon>
    </lineage>
</organism>
<reference evidence="1" key="1">
    <citation type="journal article" date="2015" name="Nature">
        <title>Complex archaea that bridge the gap between prokaryotes and eukaryotes.</title>
        <authorList>
            <person name="Spang A."/>
            <person name="Saw J.H."/>
            <person name="Jorgensen S.L."/>
            <person name="Zaremba-Niedzwiedzka K."/>
            <person name="Martijn J."/>
            <person name="Lind A.E."/>
            <person name="van Eijk R."/>
            <person name="Schleper C."/>
            <person name="Guy L."/>
            <person name="Ettema T.J."/>
        </authorList>
    </citation>
    <scope>NUCLEOTIDE SEQUENCE</scope>
</reference>
<evidence type="ECO:0000313" key="1">
    <source>
        <dbReference type="EMBL" id="KKK83727.1"/>
    </source>
</evidence>
<protein>
    <submittedName>
        <fullName evidence="1">Uncharacterized protein</fullName>
    </submittedName>
</protein>
<accession>A0A0F8YQP8</accession>
<comment type="caution">
    <text evidence="1">The sequence shown here is derived from an EMBL/GenBank/DDBJ whole genome shotgun (WGS) entry which is preliminary data.</text>
</comment>